<accession>A0A914PDF2</accession>
<dbReference type="Proteomes" id="UP000887578">
    <property type="component" value="Unplaced"/>
</dbReference>
<dbReference type="InterPro" id="IPR002083">
    <property type="entry name" value="MATH/TRAF_dom"/>
</dbReference>
<reference evidence="3" key="1">
    <citation type="submission" date="2022-11" db="UniProtKB">
        <authorList>
            <consortium name="WormBaseParasite"/>
        </authorList>
    </citation>
    <scope>IDENTIFICATION</scope>
</reference>
<sequence>MLEYPINLEWSVAEERLKALKDSVNGEFLKSDTFTAIHASDVKYYLHICPNGRINEHRGNIMLYFHLLLGNEKKMFAEYTLSIKSAKWSQKFNDVYVNSGGWGTPCCTVNELFDSNKKFIVDGKLTIKVEGILMIENIESKIHREILKPKRKTELRDLWKTGFEDFTIVSDEKEIKVYKCVLACQSPVFAAMFKHSMKEGIENKVVISDFTFDIVEKAMKLCYQQMDISNVSNDEIYLLLEFADKYDITILKDNLEESLVEKLDISNVCEIVKNIANGNALKVRNKCIDFVTACVARKKFVPNMELLDNAFMVTVFANLSFRESQTL</sequence>
<proteinExistence type="predicted"/>
<dbReference type="Pfam" id="PF00651">
    <property type="entry name" value="BTB"/>
    <property type="match status" value="1"/>
</dbReference>
<dbReference type="InterPro" id="IPR008974">
    <property type="entry name" value="TRAF-like"/>
</dbReference>
<keyword evidence="2" id="KW-1185">Reference proteome</keyword>
<dbReference type="InterPro" id="IPR011333">
    <property type="entry name" value="SKP1/BTB/POZ_sf"/>
</dbReference>
<name>A0A914PDF2_9BILA</name>
<evidence type="ECO:0000313" key="2">
    <source>
        <dbReference type="Proteomes" id="UP000887578"/>
    </source>
</evidence>
<organism evidence="2 3">
    <name type="scientific">Panagrolaimus davidi</name>
    <dbReference type="NCBI Taxonomy" id="227884"/>
    <lineage>
        <taxon>Eukaryota</taxon>
        <taxon>Metazoa</taxon>
        <taxon>Ecdysozoa</taxon>
        <taxon>Nematoda</taxon>
        <taxon>Chromadorea</taxon>
        <taxon>Rhabditida</taxon>
        <taxon>Tylenchina</taxon>
        <taxon>Panagrolaimomorpha</taxon>
        <taxon>Panagrolaimoidea</taxon>
        <taxon>Panagrolaimidae</taxon>
        <taxon>Panagrolaimus</taxon>
    </lineage>
</organism>
<dbReference type="SUPFAM" id="SSF49599">
    <property type="entry name" value="TRAF domain-like"/>
    <property type="match status" value="1"/>
</dbReference>
<dbReference type="SMART" id="SM00225">
    <property type="entry name" value="BTB"/>
    <property type="match status" value="1"/>
</dbReference>
<dbReference type="PROSITE" id="PS50097">
    <property type="entry name" value="BTB"/>
    <property type="match status" value="1"/>
</dbReference>
<dbReference type="Gene3D" id="3.30.710.10">
    <property type="entry name" value="Potassium Channel Kv1.1, Chain A"/>
    <property type="match status" value="1"/>
</dbReference>
<dbReference type="Pfam" id="PF22486">
    <property type="entry name" value="MATH_2"/>
    <property type="match status" value="1"/>
</dbReference>
<dbReference type="Gene3D" id="2.60.210.10">
    <property type="entry name" value="Apoptosis, Tumor Necrosis Factor Receptor Associated Protein 2, Chain A"/>
    <property type="match status" value="1"/>
</dbReference>
<dbReference type="AlphaFoldDB" id="A0A914PDF2"/>
<dbReference type="WBParaSite" id="PDA_v2.g13469.t1">
    <property type="protein sequence ID" value="PDA_v2.g13469.t1"/>
    <property type="gene ID" value="PDA_v2.g13469"/>
</dbReference>
<dbReference type="SUPFAM" id="SSF54695">
    <property type="entry name" value="POZ domain"/>
    <property type="match status" value="1"/>
</dbReference>
<dbReference type="CDD" id="cd18186">
    <property type="entry name" value="BTB_POZ_ZBTB_KLHL-like"/>
    <property type="match status" value="1"/>
</dbReference>
<protein>
    <submittedName>
        <fullName evidence="3">BTB domain-containing protein</fullName>
    </submittedName>
</protein>
<evidence type="ECO:0000313" key="3">
    <source>
        <dbReference type="WBParaSite" id="PDA_v2.g13469.t1"/>
    </source>
</evidence>
<dbReference type="CDD" id="cd00121">
    <property type="entry name" value="MATH"/>
    <property type="match status" value="1"/>
</dbReference>
<feature type="domain" description="BTB" evidence="1">
    <location>
        <begin position="164"/>
        <end position="223"/>
    </location>
</feature>
<dbReference type="InterPro" id="IPR000210">
    <property type="entry name" value="BTB/POZ_dom"/>
</dbReference>
<evidence type="ECO:0000259" key="1">
    <source>
        <dbReference type="PROSITE" id="PS50097"/>
    </source>
</evidence>
<dbReference type="PANTHER" id="PTHR24413">
    <property type="entry name" value="SPECKLE-TYPE POZ PROTEIN"/>
    <property type="match status" value="1"/>
</dbReference>
<dbReference type="GO" id="GO:0030163">
    <property type="term" value="P:protein catabolic process"/>
    <property type="evidence" value="ECO:0007669"/>
    <property type="project" value="UniProtKB-ARBA"/>
</dbReference>